<organism evidence="1 2">
    <name type="scientific">Kyrpidia tusciae (strain DSM 2912 / NBRC 15312 / T2)</name>
    <name type="common">Bacillus tusciae</name>
    <dbReference type="NCBI Taxonomy" id="562970"/>
    <lineage>
        <taxon>Bacteria</taxon>
        <taxon>Bacillati</taxon>
        <taxon>Bacillota</taxon>
        <taxon>Bacilli</taxon>
        <taxon>Bacillales</taxon>
        <taxon>Alicyclobacillaceae</taxon>
        <taxon>Kyrpidia</taxon>
    </lineage>
</organism>
<protein>
    <submittedName>
        <fullName evidence="1">Uncharacterized protein</fullName>
    </submittedName>
</protein>
<sequence length="102" mass="12285">MLTVDYDLAKLLGKTFEHAKANVVYNEQLRLTLEGYSGGLAMDRRKVLEKIEQCGREDLEEWKKHVLRCKEFFLRDKNRFEVEECNFLLEQIDRRLRNFSEK</sequence>
<evidence type="ECO:0000313" key="2">
    <source>
        <dbReference type="Proteomes" id="UP000002368"/>
    </source>
</evidence>
<accession>D5WTY5</accession>
<evidence type="ECO:0000313" key="1">
    <source>
        <dbReference type="EMBL" id="ADG05305.1"/>
    </source>
</evidence>
<name>D5WTY5_KYRT2</name>
<dbReference type="AlphaFoldDB" id="D5WTY5"/>
<dbReference type="Proteomes" id="UP000002368">
    <property type="component" value="Chromosome"/>
</dbReference>
<gene>
    <name evidence="1" type="ordered locus">Btus_0539</name>
</gene>
<dbReference type="HOGENOM" id="CLU_2273666_0_0_9"/>
<dbReference type="KEGG" id="bts:Btus_0539"/>
<keyword evidence="2" id="KW-1185">Reference proteome</keyword>
<dbReference type="STRING" id="562970.Btus_0539"/>
<reference evidence="1 2" key="1">
    <citation type="journal article" date="2011" name="Stand. Genomic Sci.">
        <title>Complete genome sequence of the thermophilic, hydrogen-oxidizing Bacillus tusciae type strain (T2) and reclassification in the new genus, Kyrpidia gen. nov. as Kyrpidia tusciae comb. nov. and emendation of the family Alicyclobacillaceae da Costa and Rainey, 2010.</title>
        <authorList>
            <person name="Klenk H.P."/>
            <person name="Lapidus A."/>
            <person name="Chertkov O."/>
            <person name="Copeland A."/>
            <person name="Del Rio T.G."/>
            <person name="Nolan M."/>
            <person name="Lucas S."/>
            <person name="Chen F."/>
            <person name="Tice H."/>
            <person name="Cheng J.F."/>
            <person name="Han C."/>
            <person name="Bruce D."/>
            <person name="Goodwin L."/>
            <person name="Pitluck S."/>
            <person name="Pati A."/>
            <person name="Ivanova N."/>
            <person name="Mavromatis K."/>
            <person name="Daum C."/>
            <person name="Chen A."/>
            <person name="Palaniappan K."/>
            <person name="Chang Y.J."/>
            <person name="Land M."/>
            <person name="Hauser L."/>
            <person name="Jeffries C.D."/>
            <person name="Detter J.C."/>
            <person name="Rohde M."/>
            <person name="Abt B."/>
            <person name="Pukall R."/>
            <person name="Goker M."/>
            <person name="Bristow J."/>
            <person name="Markowitz V."/>
            <person name="Hugenholtz P."/>
            <person name="Eisen J.A."/>
        </authorList>
    </citation>
    <scope>NUCLEOTIDE SEQUENCE [LARGE SCALE GENOMIC DNA]</scope>
    <source>
        <strain evidence="1 2">DSM 2912</strain>
    </source>
</reference>
<proteinExistence type="predicted"/>
<dbReference type="EMBL" id="CP002017">
    <property type="protein sequence ID" value="ADG05305.1"/>
    <property type="molecule type" value="Genomic_DNA"/>
</dbReference>